<dbReference type="CDD" id="cd00156">
    <property type="entry name" value="REC"/>
    <property type="match status" value="1"/>
</dbReference>
<dbReference type="InterPro" id="IPR003594">
    <property type="entry name" value="HATPase_dom"/>
</dbReference>
<evidence type="ECO:0000256" key="6">
    <source>
        <dbReference type="PROSITE-ProRule" id="PRU00169"/>
    </source>
</evidence>
<evidence type="ECO:0000256" key="5">
    <source>
        <dbReference type="ARBA" id="ARBA00022777"/>
    </source>
</evidence>
<keyword evidence="7" id="KW-0175">Coiled coil</keyword>
<dbReference type="InterPro" id="IPR003661">
    <property type="entry name" value="HisK_dim/P_dom"/>
</dbReference>
<feature type="modified residue" description="4-aspartylphosphate" evidence="6">
    <location>
        <position position="56"/>
    </location>
</feature>
<dbReference type="InterPro" id="IPR036097">
    <property type="entry name" value="HisK_dim/P_sf"/>
</dbReference>
<gene>
    <name evidence="10" type="ORF">GCM10022407_40480</name>
</gene>
<organism evidence="10 11">
    <name type="scientific">Hymenobacter antarcticus</name>
    <dbReference type="NCBI Taxonomy" id="486270"/>
    <lineage>
        <taxon>Bacteria</taxon>
        <taxon>Pseudomonadati</taxon>
        <taxon>Bacteroidota</taxon>
        <taxon>Cytophagia</taxon>
        <taxon>Cytophagales</taxon>
        <taxon>Hymenobacteraceae</taxon>
        <taxon>Hymenobacter</taxon>
    </lineage>
</organism>
<evidence type="ECO:0000313" key="10">
    <source>
        <dbReference type="EMBL" id="GAA3991968.1"/>
    </source>
</evidence>
<evidence type="ECO:0000256" key="1">
    <source>
        <dbReference type="ARBA" id="ARBA00000085"/>
    </source>
</evidence>
<dbReference type="EC" id="2.7.13.3" evidence="2"/>
<dbReference type="InterPro" id="IPR011006">
    <property type="entry name" value="CheY-like_superfamily"/>
</dbReference>
<dbReference type="Pfam" id="PF02518">
    <property type="entry name" value="HATPase_c"/>
    <property type="match status" value="1"/>
</dbReference>
<evidence type="ECO:0000259" key="9">
    <source>
        <dbReference type="PROSITE" id="PS50110"/>
    </source>
</evidence>
<dbReference type="InterPro" id="IPR005467">
    <property type="entry name" value="His_kinase_dom"/>
</dbReference>
<dbReference type="PRINTS" id="PR00344">
    <property type="entry name" value="BCTRLSENSOR"/>
</dbReference>
<comment type="catalytic activity">
    <reaction evidence="1">
        <text>ATP + protein L-histidine = ADP + protein N-phospho-L-histidine.</text>
        <dbReference type="EC" id="2.7.13.3"/>
    </reaction>
</comment>
<dbReference type="InterPro" id="IPR036890">
    <property type="entry name" value="HATPase_C_sf"/>
</dbReference>
<keyword evidence="3 6" id="KW-0597">Phosphoprotein</keyword>
<evidence type="ECO:0000256" key="3">
    <source>
        <dbReference type="ARBA" id="ARBA00022553"/>
    </source>
</evidence>
<dbReference type="SUPFAM" id="SSF55874">
    <property type="entry name" value="ATPase domain of HSP90 chaperone/DNA topoisomerase II/histidine kinase"/>
    <property type="match status" value="1"/>
</dbReference>
<dbReference type="PROSITE" id="PS50110">
    <property type="entry name" value="RESPONSE_REGULATORY"/>
    <property type="match status" value="1"/>
</dbReference>
<dbReference type="EMBL" id="BAABDI010000046">
    <property type="protein sequence ID" value="GAA3991968.1"/>
    <property type="molecule type" value="Genomic_DNA"/>
</dbReference>
<protein>
    <recommendedName>
        <fullName evidence="2">histidine kinase</fullName>
        <ecNumber evidence="2">2.7.13.3</ecNumber>
    </recommendedName>
</protein>
<dbReference type="GO" id="GO:0005524">
    <property type="term" value="F:ATP binding"/>
    <property type="evidence" value="ECO:0007669"/>
    <property type="project" value="UniProtKB-KW"/>
</dbReference>
<dbReference type="PROSITE" id="PS50109">
    <property type="entry name" value="HIS_KIN"/>
    <property type="match status" value="1"/>
</dbReference>
<evidence type="ECO:0000256" key="2">
    <source>
        <dbReference type="ARBA" id="ARBA00012438"/>
    </source>
</evidence>
<keyword evidence="11" id="KW-1185">Reference proteome</keyword>
<dbReference type="PANTHER" id="PTHR42878:SF15">
    <property type="entry name" value="BACTERIOPHYTOCHROME"/>
    <property type="match status" value="1"/>
</dbReference>
<evidence type="ECO:0000256" key="7">
    <source>
        <dbReference type="SAM" id="Coils"/>
    </source>
</evidence>
<evidence type="ECO:0000313" key="11">
    <source>
        <dbReference type="Proteomes" id="UP001501556"/>
    </source>
</evidence>
<name>A0ABP7R369_9BACT</name>
<feature type="coiled-coil region" evidence="7">
    <location>
        <begin position="133"/>
        <end position="188"/>
    </location>
</feature>
<sequence length="413" mass="46130">MKRVLLIDDNAGDRLLYRRYLAPREGFERLEVVEAATGEEGLALFRGQQPDCVLLDYNLPDTDGLALLEQFGQLAAADTLCVVMITGGGSETLAVRALSNGALDYLVKQQFDRDLLYKTVVHAIEKNEWRQYVSRYHAELQQVNRKLRDSLAELTVVRQELNDKNAHLRLANAEAQARNRQLDRTNQDLDNFVYAASHDLKQPVNNLTGLFGELRRTATFHDPEEAVVLRLFEESLGSLSTTITDLATVVQEQRGPIEQAFEQVSFEGLMAEVLGNLRPQFAAAQAHLASDFSALPELPYVSGSLRTILLNLLGNALKYRHPERALHVRVRTYKADGQPVLEVSDNGLGIDLERHGPELFHLFRRFHPQAGEGTGVGLFLINRLVQTHGGTIEVDSEDGTGTTFRVRLHGAFP</sequence>
<dbReference type="SUPFAM" id="SSF52172">
    <property type="entry name" value="CheY-like"/>
    <property type="match status" value="1"/>
</dbReference>
<dbReference type="PANTHER" id="PTHR42878">
    <property type="entry name" value="TWO-COMPONENT HISTIDINE KINASE"/>
    <property type="match status" value="1"/>
</dbReference>
<evidence type="ECO:0000256" key="4">
    <source>
        <dbReference type="ARBA" id="ARBA00022679"/>
    </source>
</evidence>
<feature type="domain" description="Response regulatory" evidence="9">
    <location>
        <begin position="3"/>
        <end position="123"/>
    </location>
</feature>
<dbReference type="Proteomes" id="UP001501556">
    <property type="component" value="Unassembled WGS sequence"/>
</dbReference>
<keyword evidence="10" id="KW-0547">Nucleotide-binding</keyword>
<dbReference type="InterPro" id="IPR050351">
    <property type="entry name" value="BphY/WalK/GraS-like"/>
</dbReference>
<dbReference type="InterPro" id="IPR004358">
    <property type="entry name" value="Sig_transdc_His_kin-like_C"/>
</dbReference>
<dbReference type="Pfam" id="PF00072">
    <property type="entry name" value="Response_reg"/>
    <property type="match status" value="1"/>
</dbReference>
<comment type="caution">
    <text evidence="10">The sequence shown here is derived from an EMBL/GenBank/DDBJ whole genome shotgun (WGS) entry which is preliminary data.</text>
</comment>
<evidence type="ECO:0000259" key="8">
    <source>
        <dbReference type="PROSITE" id="PS50109"/>
    </source>
</evidence>
<keyword evidence="5" id="KW-0418">Kinase</keyword>
<dbReference type="SUPFAM" id="SSF47384">
    <property type="entry name" value="Homodimeric domain of signal transducing histidine kinase"/>
    <property type="match status" value="1"/>
</dbReference>
<proteinExistence type="predicted"/>
<dbReference type="SMART" id="SM00448">
    <property type="entry name" value="REC"/>
    <property type="match status" value="1"/>
</dbReference>
<feature type="domain" description="Histidine kinase" evidence="8">
    <location>
        <begin position="195"/>
        <end position="412"/>
    </location>
</feature>
<keyword evidence="10" id="KW-0067">ATP-binding</keyword>
<dbReference type="RefSeq" id="WP_345127373.1">
    <property type="nucleotide sequence ID" value="NZ_BAABDI010000046.1"/>
</dbReference>
<dbReference type="Gene3D" id="1.10.287.130">
    <property type="match status" value="1"/>
</dbReference>
<dbReference type="InterPro" id="IPR001789">
    <property type="entry name" value="Sig_transdc_resp-reg_receiver"/>
</dbReference>
<reference evidence="11" key="1">
    <citation type="journal article" date="2019" name="Int. J. Syst. Evol. Microbiol.">
        <title>The Global Catalogue of Microorganisms (GCM) 10K type strain sequencing project: providing services to taxonomists for standard genome sequencing and annotation.</title>
        <authorList>
            <consortium name="The Broad Institute Genomics Platform"/>
            <consortium name="The Broad Institute Genome Sequencing Center for Infectious Disease"/>
            <person name="Wu L."/>
            <person name="Ma J."/>
        </authorList>
    </citation>
    <scope>NUCLEOTIDE SEQUENCE [LARGE SCALE GENOMIC DNA]</scope>
    <source>
        <strain evidence="11">JCM 17217</strain>
    </source>
</reference>
<dbReference type="CDD" id="cd00082">
    <property type="entry name" value="HisKA"/>
    <property type="match status" value="1"/>
</dbReference>
<dbReference type="SMART" id="SM00387">
    <property type="entry name" value="HATPase_c"/>
    <property type="match status" value="1"/>
</dbReference>
<dbReference type="Gene3D" id="3.40.50.2300">
    <property type="match status" value="1"/>
</dbReference>
<keyword evidence="4" id="KW-0808">Transferase</keyword>
<dbReference type="Gene3D" id="3.30.565.10">
    <property type="entry name" value="Histidine kinase-like ATPase, C-terminal domain"/>
    <property type="match status" value="1"/>
</dbReference>
<accession>A0ABP7R369</accession>